<dbReference type="EMBL" id="ML995528">
    <property type="protein sequence ID" value="KAF2136237.1"/>
    <property type="molecule type" value="Genomic_DNA"/>
</dbReference>
<dbReference type="RefSeq" id="XP_033391955.1">
    <property type="nucleotide sequence ID" value="XM_033539449.1"/>
</dbReference>
<organism evidence="2 3">
    <name type="scientific">Aplosporella prunicola CBS 121167</name>
    <dbReference type="NCBI Taxonomy" id="1176127"/>
    <lineage>
        <taxon>Eukaryota</taxon>
        <taxon>Fungi</taxon>
        <taxon>Dikarya</taxon>
        <taxon>Ascomycota</taxon>
        <taxon>Pezizomycotina</taxon>
        <taxon>Dothideomycetes</taxon>
        <taxon>Dothideomycetes incertae sedis</taxon>
        <taxon>Botryosphaeriales</taxon>
        <taxon>Aplosporellaceae</taxon>
        <taxon>Aplosporella</taxon>
    </lineage>
</organism>
<accession>A0A6A6AZN9</accession>
<gene>
    <name evidence="2" type="ORF">K452DRAFT_280292</name>
</gene>
<keyword evidence="3" id="KW-1185">Reference proteome</keyword>
<evidence type="ECO:0000313" key="2">
    <source>
        <dbReference type="EMBL" id="KAF2136237.1"/>
    </source>
</evidence>
<protein>
    <submittedName>
        <fullName evidence="2">Uncharacterized protein</fullName>
    </submittedName>
</protein>
<dbReference type="Proteomes" id="UP000799438">
    <property type="component" value="Unassembled WGS sequence"/>
</dbReference>
<evidence type="ECO:0000256" key="1">
    <source>
        <dbReference type="SAM" id="SignalP"/>
    </source>
</evidence>
<evidence type="ECO:0000313" key="3">
    <source>
        <dbReference type="Proteomes" id="UP000799438"/>
    </source>
</evidence>
<sequence length="222" mass="25258">MPLIKSLATFTAASAAFVGASWKLYTKDSRFVPYGLSSPDFQSALWRARNPAANPPACVDHCERRVPLAQLQTTDQNELTRRFCAGVWSGPGFRIQRRMLEKEGRHLPGRDADLWEKDQFENSDYALGTKVADHFEVVERSPSKVTVRCGDTPANADFRPSDGIFTMEVTKDATHATFHMKSFFFNSTPEGSVAGQLPWWFEFLHREYAKLWMETSVRKLMK</sequence>
<feature type="chain" id="PRO_5025629342" evidence="1">
    <location>
        <begin position="16"/>
        <end position="222"/>
    </location>
</feature>
<reference evidence="2" key="1">
    <citation type="journal article" date="2020" name="Stud. Mycol.">
        <title>101 Dothideomycetes genomes: a test case for predicting lifestyles and emergence of pathogens.</title>
        <authorList>
            <person name="Haridas S."/>
            <person name="Albert R."/>
            <person name="Binder M."/>
            <person name="Bloem J."/>
            <person name="Labutti K."/>
            <person name="Salamov A."/>
            <person name="Andreopoulos B."/>
            <person name="Baker S."/>
            <person name="Barry K."/>
            <person name="Bills G."/>
            <person name="Bluhm B."/>
            <person name="Cannon C."/>
            <person name="Castanera R."/>
            <person name="Culley D."/>
            <person name="Daum C."/>
            <person name="Ezra D."/>
            <person name="Gonzalez J."/>
            <person name="Henrissat B."/>
            <person name="Kuo A."/>
            <person name="Liang C."/>
            <person name="Lipzen A."/>
            <person name="Lutzoni F."/>
            <person name="Magnuson J."/>
            <person name="Mondo S."/>
            <person name="Nolan M."/>
            <person name="Ohm R."/>
            <person name="Pangilinan J."/>
            <person name="Park H.-J."/>
            <person name="Ramirez L."/>
            <person name="Alfaro M."/>
            <person name="Sun H."/>
            <person name="Tritt A."/>
            <person name="Yoshinaga Y."/>
            <person name="Zwiers L.-H."/>
            <person name="Turgeon B."/>
            <person name="Goodwin S."/>
            <person name="Spatafora J."/>
            <person name="Crous P."/>
            <person name="Grigoriev I."/>
        </authorList>
    </citation>
    <scope>NUCLEOTIDE SEQUENCE</scope>
    <source>
        <strain evidence="2">CBS 121167</strain>
    </source>
</reference>
<dbReference type="GeneID" id="54296945"/>
<feature type="signal peptide" evidence="1">
    <location>
        <begin position="1"/>
        <end position="15"/>
    </location>
</feature>
<dbReference type="AlphaFoldDB" id="A0A6A6AZN9"/>
<keyword evidence="1" id="KW-0732">Signal</keyword>
<name>A0A6A6AZN9_9PEZI</name>
<proteinExistence type="predicted"/>
<dbReference type="OrthoDB" id="4436466at2759"/>